<accession>A0A803QQF5</accession>
<dbReference type="Pfam" id="PF03372">
    <property type="entry name" value="Exo_endo_phos"/>
    <property type="match status" value="1"/>
</dbReference>
<proteinExistence type="predicted"/>
<dbReference type="Gramene" id="evm.model.10.798">
    <property type="protein sequence ID" value="cds.evm.model.10.798"/>
    <property type="gene ID" value="evm.TU.10.798"/>
</dbReference>
<feature type="domain" description="Endonuclease/exonuclease/phosphatase" evidence="1">
    <location>
        <begin position="129"/>
        <end position="205"/>
    </location>
</feature>
<dbReference type="InterPro" id="IPR005135">
    <property type="entry name" value="Endo/exonuclease/phosphatase"/>
</dbReference>
<dbReference type="GO" id="GO:0003824">
    <property type="term" value="F:catalytic activity"/>
    <property type="evidence" value="ECO:0007669"/>
    <property type="project" value="InterPro"/>
</dbReference>
<dbReference type="PANTHER" id="PTHR33710">
    <property type="entry name" value="BNAC02G09200D PROTEIN"/>
    <property type="match status" value="1"/>
</dbReference>
<evidence type="ECO:0000313" key="2">
    <source>
        <dbReference type="EnsemblPlants" id="cds.evm.model.10.798"/>
    </source>
</evidence>
<name>A0A803QQF5_CANSA</name>
<protein>
    <recommendedName>
        <fullName evidence="1">Endonuclease/exonuclease/phosphatase domain-containing protein</fullName>
    </recommendedName>
</protein>
<dbReference type="Gene3D" id="3.60.10.10">
    <property type="entry name" value="Endonuclease/exonuclease/phosphatase"/>
    <property type="match status" value="1"/>
</dbReference>
<dbReference type="PANTHER" id="PTHR33710:SF64">
    <property type="entry name" value="ENDONUCLEASE_EXONUCLEASE_PHOSPHATASE DOMAIN-CONTAINING PROTEIN"/>
    <property type="match status" value="1"/>
</dbReference>
<dbReference type="Proteomes" id="UP000596661">
    <property type="component" value="Unassembled WGS sequence"/>
</dbReference>
<reference evidence="2" key="1">
    <citation type="submission" date="2021-03" db="UniProtKB">
        <authorList>
            <consortium name="EnsemblPlants"/>
        </authorList>
    </citation>
    <scope>IDENTIFICATION</scope>
</reference>
<evidence type="ECO:0000313" key="3">
    <source>
        <dbReference type="Proteomes" id="UP000596661"/>
    </source>
</evidence>
<dbReference type="SUPFAM" id="SSF56219">
    <property type="entry name" value="DNase I-like"/>
    <property type="match status" value="1"/>
</dbReference>
<dbReference type="OMA" id="YSACNIS"/>
<keyword evidence="3" id="KW-1185">Reference proteome</keyword>
<sequence length="325" mass="37344">MEQSIDYEWLPVKCKNCTGFGHITVDCRKDTLKKKALNPKKQQPNLQQVAATKIGEVQMAASSKEPSQVHKSVDINIDKSWQTPKKTEQGKVIASCEYGFCATFVYGINTIDKRKSLWEDLLKLKMVVKPWVVLGDFNAIINIDDRVGGNSITFNDTHDASMWLATANVEVIPRAGSSFTWSNNQDGTSRIYSKIDHVFANEDWLDEFPNVEALFRWETIFDHCSCIVRSVISNKIGFKPFKYYNFWSSHPEFKETVLISWKNPITAKGLQAIYLKLMRLKHCLRKFIHNLIGDIGKKFQEAKSDFIEPRMQAQAHLKEARFLDK</sequence>
<dbReference type="EMBL" id="UZAU01000811">
    <property type="status" value="NOT_ANNOTATED_CDS"/>
    <property type="molecule type" value="Genomic_DNA"/>
</dbReference>
<organism evidence="2 3">
    <name type="scientific">Cannabis sativa</name>
    <name type="common">Hemp</name>
    <name type="synonym">Marijuana</name>
    <dbReference type="NCBI Taxonomy" id="3483"/>
    <lineage>
        <taxon>Eukaryota</taxon>
        <taxon>Viridiplantae</taxon>
        <taxon>Streptophyta</taxon>
        <taxon>Embryophyta</taxon>
        <taxon>Tracheophyta</taxon>
        <taxon>Spermatophyta</taxon>
        <taxon>Magnoliopsida</taxon>
        <taxon>eudicotyledons</taxon>
        <taxon>Gunneridae</taxon>
        <taxon>Pentapetalae</taxon>
        <taxon>rosids</taxon>
        <taxon>fabids</taxon>
        <taxon>Rosales</taxon>
        <taxon>Cannabaceae</taxon>
        <taxon>Cannabis</taxon>
    </lineage>
</organism>
<dbReference type="InterPro" id="IPR036691">
    <property type="entry name" value="Endo/exonu/phosph_ase_sf"/>
</dbReference>
<evidence type="ECO:0000259" key="1">
    <source>
        <dbReference type="Pfam" id="PF03372"/>
    </source>
</evidence>
<dbReference type="AlphaFoldDB" id="A0A803QQF5"/>
<dbReference type="EnsemblPlants" id="evm.model.10.798">
    <property type="protein sequence ID" value="cds.evm.model.10.798"/>
    <property type="gene ID" value="evm.TU.10.798"/>
</dbReference>